<dbReference type="Proteomes" id="UP000287651">
    <property type="component" value="Unassembled WGS sequence"/>
</dbReference>
<name>A0A427ATT5_ENSVE</name>
<evidence type="ECO:0000313" key="1">
    <source>
        <dbReference type="EMBL" id="RRT79536.1"/>
    </source>
</evidence>
<organism evidence="1 2">
    <name type="scientific">Ensete ventricosum</name>
    <name type="common">Abyssinian banana</name>
    <name type="synonym">Musa ensete</name>
    <dbReference type="NCBI Taxonomy" id="4639"/>
    <lineage>
        <taxon>Eukaryota</taxon>
        <taxon>Viridiplantae</taxon>
        <taxon>Streptophyta</taxon>
        <taxon>Embryophyta</taxon>
        <taxon>Tracheophyta</taxon>
        <taxon>Spermatophyta</taxon>
        <taxon>Magnoliopsida</taxon>
        <taxon>Liliopsida</taxon>
        <taxon>Zingiberales</taxon>
        <taxon>Musaceae</taxon>
        <taxon>Ensete</taxon>
    </lineage>
</organism>
<dbReference type="AlphaFoldDB" id="A0A427ATT5"/>
<evidence type="ECO:0000313" key="2">
    <source>
        <dbReference type="Proteomes" id="UP000287651"/>
    </source>
</evidence>
<reference evidence="1 2" key="1">
    <citation type="journal article" date="2014" name="Agronomy (Basel)">
        <title>A Draft Genome Sequence for Ensete ventricosum, the Drought-Tolerant Tree Against Hunger.</title>
        <authorList>
            <person name="Harrison J."/>
            <person name="Moore K.A."/>
            <person name="Paszkiewicz K."/>
            <person name="Jones T."/>
            <person name="Grant M."/>
            <person name="Ambacheew D."/>
            <person name="Muzemil S."/>
            <person name="Studholme D.J."/>
        </authorList>
    </citation>
    <scope>NUCLEOTIDE SEQUENCE [LARGE SCALE GENOMIC DNA]</scope>
</reference>
<proteinExistence type="predicted"/>
<protein>
    <submittedName>
        <fullName evidence="1">Uncharacterized protein</fullName>
    </submittedName>
</protein>
<accession>A0A427ATT5</accession>
<comment type="caution">
    <text evidence="1">The sequence shown here is derived from an EMBL/GenBank/DDBJ whole genome shotgun (WGS) entry which is preliminary data.</text>
</comment>
<gene>
    <name evidence="1" type="ORF">B296_00025161</name>
</gene>
<dbReference type="EMBL" id="AMZH03001369">
    <property type="protein sequence ID" value="RRT79536.1"/>
    <property type="molecule type" value="Genomic_DNA"/>
</dbReference>
<sequence length="86" mass="9991">MILALASHKRFDSNILISPLQHLGDRHGRTLIRATIICFKCQEPKVLWDRLILDLWDEGRSTRGAFPKFLFQPDELLLDLVDSLVY</sequence>